<keyword evidence="4" id="KW-1185">Reference proteome</keyword>
<organism evidence="3 4">
    <name type="scientific">Streptomyces alkaliphilus</name>
    <dbReference type="NCBI Taxonomy" id="1472722"/>
    <lineage>
        <taxon>Bacteria</taxon>
        <taxon>Bacillati</taxon>
        <taxon>Actinomycetota</taxon>
        <taxon>Actinomycetes</taxon>
        <taxon>Kitasatosporales</taxon>
        <taxon>Streptomycetaceae</taxon>
        <taxon>Streptomyces</taxon>
    </lineage>
</organism>
<name>A0A7W3TB81_9ACTN</name>
<comment type="caution">
    <text evidence="3">The sequence shown here is derived from an EMBL/GenBank/DDBJ whole genome shotgun (WGS) entry which is preliminary data.</text>
</comment>
<dbReference type="RefSeq" id="WP_182605301.1">
    <property type="nucleotide sequence ID" value="NZ_VKHT01000105.1"/>
</dbReference>
<dbReference type="AlphaFoldDB" id="A0A7W3TB81"/>
<dbReference type="InterPro" id="IPR005948">
    <property type="entry name" value="ThiB-like"/>
</dbReference>
<dbReference type="SUPFAM" id="SSF53850">
    <property type="entry name" value="Periplasmic binding protein-like II"/>
    <property type="match status" value="1"/>
</dbReference>
<dbReference type="Gene3D" id="3.40.190.10">
    <property type="entry name" value="Periplasmic binding protein-like II"/>
    <property type="match status" value="2"/>
</dbReference>
<dbReference type="PANTHER" id="PTHR30006:SF2">
    <property type="entry name" value="ABC TRANSPORTER SUBSTRATE-BINDING PROTEIN"/>
    <property type="match status" value="1"/>
</dbReference>
<dbReference type="NCBIfam" id="TIGR01254">
    <property type="entry name" value="sfuA"/>
    <property type="match status" value="1"/>
</dbReference>
<dbReference type="PROSITE" id="PS51257">
    <property type="entry name" value="PROKAR_LIPOPROTEIN"/>
    <property type="match status" value="1"/>
</dbReference>
<dbReference type="EMBL" id="VKHT01000105">
    <property type="protein sequence ID" value="MBB0243663.1"/>
    <property type="molecule type" value="Genomic_DNA"/>
</dbReference>
<evidence type="ECO:0000256" key="2">
    <source>
        <dbReference type="SAM" id="MobiDB-lite"/>
    </source>
</evidence>
<dbReference type="CDD" id="cd13545">
    <property type="entry name" value="PBP2_TbpA"/>
    <property type="match status" value="1"/>
</dbReference>
<reference evidence="4" key="1">
    <citation type="submission" date="2019-10" db="EMBL/GenBank/DDBJ databases">
        <title>Streptomyces sp. nov., a novel actinobacterium isolated from alkaline environment.</title>
        <authorList>
            <person name="Golinska P."/>
        </authorList>
    </citation>
    <scope>NUCLEOTIDE SEQUENCE [LARGE SCALE GENOMIC DNA]</scope>
    <source>
        <strain evidence="4">DSM 42118</strain>
    </source>
</reference>
<dbReference type="Pfam" id="PF13343">
    <property type="entry name" value="SBP_bac_6"/>
    <property type="match status" value="1"/>
</dbReference>
<evidence type="ECO:0000313" key="4">
    <source>
        <dbReference type="Proteomes" id="UP000538929"/>
    </source>
</evidence>
<gene>
    <name evidence="3" type="ORF">FNQ90_05950</name>
</gene>
<dbReference type="PANTHER" id="PTHR30006">
    <property type="entry name" value="THIAMINE-BINDING PERIPLASMIC PROTEIN-RELATED"/>
    <property type="match status" value="1"/>
</dbReference>
<sequence length="366" mass="38662">MNRTAVTTIAACLGVALLAGCGSGDGEGEGEESSAEVNGESPDTVAPVTLLTHDSFDISEEVLERFTEETGHRVVIVRGGDAGVMVNQAVLTAGNPQADVLFGVDNTLLSRAVDEGVFEEYEAAGLDAVPDDLLPPDGGRSVTPIDTGDICVNWDRAWFAEEGIEPPETLEDLADPAMADLLVVQNPATSSPGLGFLLGTVAAFGEDGWKDYWQSLVDNGVEVVNGWEQAYYDHFSGSGGGDRPLVVSYATSPPAEVLFGSDPDPEEAPTGVSTGTCFRQVEFAGLLAGAENPEGGRALIDFMLSEPFQEDLPLTMFVNPARADVDLPEVFTEHGAVIEDPYTLAPEVIAENRASLVDDWTALVLR</sequence>
<dbReference type="Proteomes" id="UP000538929">
    <property type="component" value="Unassembled WGS sequence"/>
</dbReference>
<dbReference type="GO" id="GO:0030288">
    <property type="term" value="C:outer membrane-bounded periplasmic space"/>
    <property type="evidence" value="ECO:0007669"/>
    <property type="project" value="TreeGrafter"/>
</dbReference>
<proteinExistence type="predicted"/>
<dbReference type="GO" id="GO:0030976">
    <property type="term" value="F:thiamine pyrophosphate binding"/>
    <property type="evidence" value="ECO:0007669"/>
    <property type="project" value="TreeGrafter"/>
</dbReference>
<evidence type="ECO:0000256" key="1">
    <source>
        <dbReference type="ARBA" id="ARBA00022729"/>
    </source>
</evidence>
<dbReference type="GO" id="GO:0030975">
    <property type="term" value="F:thiamine binding"/>
    <property type="evidence" value="ECO:0007669"/>
    <property type="project" value="InterPro"/>
</dbReference>
<dbReference type="GO" id="GO:0015888">
    <property type="term" value="P:thiamine transport"/>
    <property type="evidence" value="ECO:0007669"/>
    <property type="project" value="InterPro"/>
</dbReference>
<evidence type="ECO:0000313" key="3">
    <source>
        <dbReference type="EMBL" id="MBB0243663.1"/>
    </source>
</evidence>
<feature type="region of interest" description="Disordered" evidence="2">
    <location>
        <begin position="23"/>
        <end position="45"/>
    </location>
</feature>
<accession>A0A7W3TB81</accession>
<protein>
    <submittedName>
        <fullName evidence="3">Thiamine ABC transporter substrate-binding protein</fullName>
    </submittedName>
</protein>
<keyword evidence="1" id="KW-0732">Signal</keyword>